<keyword evidence="1" id="KW-1133">Transmembrane helix</keyword>
<evidence type="ECO:0000313" key="2">
    <source>
        <dbReference type="EMBL" id="GEU31081.1"/>
    </source>
</evidence>
<evidence type="ECO:0000256" key="1">
    <source>
        <dbReference type="SAM" id="Phobius"/>
    </source>
</evidence>
<sequence length="74" mass="8447">MYADVFVFAEIPLFAKGVHSGNYVTCVCWCLVHAMVSFKFSLMCGMDMVTVVSFWTRHVVCREKAYGLLQLLVF</sequence>
<dbReference type="EMBL" id="BKCJ010000216">
    <property type="protein sequence ID" value="GEU31081.1"/>
    <property type="molecule type" value="Genomic_DNA"/>
</dbReference>
<reference evidence="2" key="1">
    <citation type="journal article" date="2019" name="Sci. Rep.">
        <title>Draft genome of Tanacetum cinerariifolium, the natural source of mosquito coil.</title>
        <authorList>
            <person name="Yamashiro T."/>
            <person name="Shiraishi A."/>
            <person name="Satake H."/>
            <person name="Nakayama K."/>
        </authorList>
    </citation>
    <scope>NUCLEOTIDE SEQUENCE</scope>
</reference>
<name>A0A6L2J2P0_TANCI</name>
<dbReference type="AlphaFoldDB" id="A0A6L2J2P0"/>
<feature type="transmembrane region" description="Helical" evidence="1">
    <location>
        <begin position="20"/>
        <end position="38"/>
    </location>
</feature>
<proteinExistence type="predicted"/>
<organism evidence="2">
    <name type="scientific">Tanacetum cinerariifolium</name>
    <name type="common">Dalmatian daisy</name>
    <name type="synonym">Chrysanthemum cinerariifolium</name>
    <dbReference type="NCBI Taxonomy" id="118510"/>
    <lineage>
        <taxon>Eukaryota</taxon>
        <taxon>Viridiplantae</taxon>
        <taxon>Streptophyta</taxon>
        <taxon>Embryophyta</taxon>
        <taxon>Tracheophyta</taxon>
        <taxon>Spermatophyta</taxon>
        <taxon>Magnoliopsida</taxon>
        <taxon>eudicotyledons</taxon>
        <taxon>Gunneridae</taxon>
        <taxon>Pentapetalae</taxon>
        <taxon>asterids</taxon>
        <taxon>campanulids</taxon>
        <taxon>Asterales</taxon>
        <taxon>Asteraceae</taxon>
        <taxon>Asteroideae</taxon>
        <taxon>Anthemideae</taxon>
        <taxon>Anthemidinae</taxon>
        <taxon>Tanacetum</taxon>
    </lineage>
</organism>
<protein>
    <submittedName>
        <fullName evidence="2">Uncharacterized protein</fullName>
    </submittedName>
</protein>
<accession>A0A6L2J2P0</accession>
<comment type="caution">
    <text evidence="2">The sequence shown here is derived from an EMBL/GenBank/DDBJ whole genome shotgun (WGS) entry which is preliminary data.</text>
</comment>
<keyword evidence="1" id="KW-0812">Transmembrane</keyword>
<gene>
    <name evidence="2" type="ORF">Tci_003059</name>
</gene>
<keyword evidence="1" id="KW-0472">Membrane</keyword>